<gene>
    <name evidence="7" type="ORF">VIN7_8206</name>
</gene>
<sequence>MSTGSDFVLYHYTPSKGAAIVFVVLFILMIVVYAVQTLNAARKASKIPTYSSFEPSEDKTEDKTDDRADNKSVILGNNGSKKFKVSSTVCAFIPFFIGFIMKFIGYIGRVLSSSDPTKIAPYIIQSILLLVAPALIAATIYMIFGRLLNAMRCESLMLISARFGTTFFVVGDVFSFFLQAEGGGLMSKEGSTKTGSNLITAGLFVQIAFFGFFIINEVRFSISAKKKMFVL</sequence>
<dbReference type="Pfam" id="PF04479">
    <property type="entry name" value="RTA1"/>
    <property type="match status" value="1"/>
</dbReference>
<proteinExistence type="inferred from homology"/>
<keyword evidence="4 6" id="KW-1133">Transmembrane helix</keyword>
<keyword evidence="3 6" id="KW-0812">Transmembrane</keyword>
<feature type="transmembrane region" description="Helical" evidence="6">
    <location>
        <begin position="119"/>
        <end position="144"/>
    </location>
</feature>
<dbReference type="InterPro" id="IPR007568">
    <property type="entry name" value="RTA1"/>
</dbReference>
<comment type="subcellular location">
    <subcellularLocation>
        <location evidence="1">Membrane</location>
        <topology evidence="1">Multi-pass membrane protein</topology>
    </subcellularLocation>
</comment>
<keyword evidence="8" id="KW-1185">Reference proteome</keyword>
<dbReference type="PANTHER" id="PTHR31465:SF1">
    <property type="entry name" value="PROTEIN RTA1-RELATED"/>
    <property type="match status" value="1"/>
</dbReference>
<dbReference type="HOGENOM" id="CLU_033465_9_0_1"/>
<evidence type="ECO:0000256" key="3">
    <source>
        <dbReference type="ARBA" id="ARBA00022692"/>
    </source>
</evidence>
<evidence type="ECO:0000256" key="6">
    <source>
        <dbReference type="SAM" id="Phobius"/>
    </source>
</evidence>
<reference evidence="7 8" key="1">
    <citation type="journal article" date="2012" name="FEMS Yeast Res.">
        <title>The genome sequence of the wine yeast VIN7 reveals an allotriploid hybrid genome with Saccharomyces cerevisiae and Saccharomyces kudriavzevii origins.</title>
        <authorList>
            <person name="Borneman A.R."/>
            <person name="Desany B.A."/>
            <person name="Riches D."/>
            <person name="Affourtit J.P."/>
            <person name="Forgan A.H."/>
            <person name="Pretorius I.S."/>
            <person name="Egholm M."/>
            <person name="Chambers P.J."/>
        </authorList>
    </citation>
    <scope>NUCLEOTIDE SEQUENCE [LARGE SCALE GENOMIC DNA]</scope>
    <source>
        <strain evidence="7 8">VIN7</strain>
    </source>
</reference>
<protein>
    <submittedName>
        <fullName evidence="7">Pug1p</fullName>
    </submittedName>
</protein>
<dbReference type="OrthoDB" id="3358017at2759"/>
<dbReference type="Proteomes" id="UP000009009">
    <property type="component" value="Unassembled WGS sequence"/>
</dbReference>
<dbReference type="EMBL" id="AGVY01000414">
    <property type="protein sequence ID" value="EHM99600.1"/>
    <property type="molecule type" value="Genomic_DNA"/>
</dbReference>
<evidence type="ECO:0000256" key="1">
    <source>
        <dbReference type="ARBA" id="ARBA00004141"/>
    </source>
</evidence>
<organism evidence="7 8">
    <name type="scientific">Saccharomyces cerevisiae x Saccharomyces kudriavzevii (strain VIN7)</name>
    <name type="common">Yeast</name>
    <dbReference type="NCBI Taxonomy" id="1095631"/>
    <lineage>
        <taxon>Eukaryota</taxon>
        <taxon>Fungi</taxon>
        <taxon>Dikarya</taxon>
        <taxon>Ascomycota</taxon>
        <taxon>Saccharomycotina</taxon>
        <taxon>Saccharomycetes</taxon>
        <taxon>Saccharomycetales</taxon>
        <taxon>Saccharomycetaceae</taxon>
        <taxon>Saccharomyces</taxon>
    </lineage>
</organism>
<comment type="similarity">
    <text evidence="2">Belongs to the lipid-translocating exporter (LTE) (TC 9.A.26.1) family.</text>
</comment>
<name>H0H2W6_SACCK</name>
<evidence type="ECO:0000256" key="4">
    <source>
        <dbReference type="ARBA" id="ARBA00022989"/>
    </source>
</evidence>
<feature type="transmembrane region" description="Helical" evidence="6">
    <location>
        <begin position="89"/>
        <end position="107"/>
    </location>
</feature>
<evidence type="ECO:0000256" key="2">
    <source>
        <dbReference type="ARBA" id="ARBA00009969"/>
    </source>
</evidence>
<comment type="caution">
    <text evidence="7">The sequence shown here is derived from an EMBL/GenBank/DDBJ whole genome shotgun (WGS) entry which is preliminary data.</text>
</comment>
<feature type="transmembrane region" description="Helical" evidence="6">
    <location>
        <begin position="17"/>
        <end position="35"/>
    </location>
</feature>
<dbReference type="GO" id="GO:0016020">
    <property type="term" value="C:membrane"/>
    <property type="evidence" value="ECO:0007669"/>
    <property type="project" value="UniProtKB-SubCell"/>
</dbReference>
<evidence type="ECO:0000256" key="5">
    <source>
        <dbReference type="ARBA" id="ARBA00023136"/>
    </source>
</evidence>
<dbReference type="PhylomeDB" id="H0H2W6"/>
<keyword evidence="5 6" id="KW-0472">Membrane</keyword>
<feature type="transmembrane region" description="Helical" evidence="6">
    <location>
        <begin position="156"/>
        <end position="178"/>
    </location>
</feature>
<dbReference type="PANTHER" id="PTHR31465">
    <property type="entry name" value="PROTEIN RTA1-RELATED"/>
    <property type="match status" value="1"/>
</dbReference>
<evidence type="ECO:0000313" key="8">
    <source>
        <dbReference type="Proteomes" id="UP000009009"/>
    </source>
</evidence>
<feature type="transmembrane region" description="Helical" evidence="6">
    <location>
        <begin position="198"/>
        <end position="218"/>
    </location>
</feature>
<accession>H0H2W6</accession>
<dbReference type="AlphaFoldDB" id="H0H2W6"/>
<evidence type="ECO:0000313" key="7">
    <source>
        <dbReference type="EMBL" id="EHM99600.1"/>
    </source>
</evidence>